<name>A0A0D8ZQD0_9CYAN</name>
<keyword evidence="10" id="KW-1185">Reference proteome</keyword>
<dbReference type="GO" id="GO:0005576">
    <property type="term" value="C:extracellular region"/>
    <property type="evidence" value="ECO:0007669"/>
    <property type="project" value="UniProtKB-SubCell"/>
</dbReference>
<dbReference type="STRING" id="1618023.UH38_17465"/>
<dbReference type="Proteomes" id="UP000032452">
    <property type="component" value="Unassembled WGS sequence"/>
</dbReference>
<comment type="subcellular location">
    <subcellularLocation>
        <location evidence="1">Secreted</location>
    </subcellularLocation>
</comment>
<dbReference type="Gene3D" id="2.60.40.1170">
    <property type="entry name" value="Mu homology domain, subdomain B"/>
    <property type="match status" value="1"/>
</dbReference>
<evidence type="ECO:0000313" key="9">
    <source>
        <dbReference type="EMBL" id="KJH70557.1"/>
    </source>
</evidence>
<dbReference type="OrthoDB" id="6074739at2"/>
<feature type="domain" description="GEVED" evidence="8">
    <location>
        <begin position="351"/>
        <end position="426"/>
    </location>
</feature>
<organism evidence="9 10">
    <name type="scientific">Aliterella atlantica CENA595</name>
    <dbReference type="NCBI Taxonomy" id="1618023"/>
    <lineage>
        <taxon>Bacteria</taxon>
        <taxon>Bacillati</taxon>
        <taxon>Cyanobacteriota</taxon>
        <taxon>Cyanophyceae</taxon>
        <taxon>Chroococcidiopsidales</taxon>
        <taxon>Aliterellaceae</taxon>
        <taxon>Aliterella</taxon>
    </lineage>
</organism>
<dbReference type="RefSeq" id="WP_045055972.1">
    <property type="nucleotide sequence ID" value="NZ_CAWMDP010000008.1"/>
</dbReference>
<feature type="domain" description="DUF11" evidence="6">
    <location>
        <begin position="539"/>
        <end position="653"/>
    </location>
</feature>
<comment type="caution">
    <text evidence="9">The sequence shown here is derived from an EMBL/GenBank/DDBJ whole genome shotgun (WGS) entry which is preliminary data.</text>
</comment>
<feature type="domain" description="DUF11" evidence="6">
    <location>
        <begin position="1050"/>
        <end position="1166"/>
    </location>
</feature>
<feature type="signal peptide" evidence="5">
    <location>
        <begin position="1"/>
        <end position="23"/>
    </location>
</feature>
<evidence type="ECO:0000256" key="2">
    <source>
        <dbReference type="ARBA" id="ARBA00022525"/>
    </source>
</evidence>
<feature type="domain" description="SD-repeat containing protein B" evidence="7">
    <location>
        <begin position="438"/>
        <end position="509"/>
    </location>
</feature>
<dbReference type="Pfam" id="PF20009">
    <property type="entry name" value="GEVED"/>
    <property type="match status" value="1"/>
</dbReference>
<dbReference type="InterPro" id="IPR047589">
    <property type="entry name" value="DUF11_rpt"/>
</dbReference>
<dbReference type="NCBIfam" id="TIGR01451">
    <property type="entry name" value="B_ant_repeat"/>
    <property type="match status" value="5"/>
</dbReference>
<evidence type="ECO:0000256" key="1">
    <source>
        <dbReference type="ARBA" id="ARBA00004613"/>
    </source>
</evidence>
<evidence type="ECO:0000259" key="7">
    <source>
        <dbReference type="Pfam" id="PF17210"/>
    </source>
</evidence>
<dbReference type="NCBIfam" id="TIGR04226">
    <property type="entry name" value="RrgB_K2N_iso_D2"/>
    <property type="match status" value="1"/>
</dbReference>
<dbReference type="InterPro" id="IPR051172">
    <property type="entry name" value="Chlamydia_OmcB"/>
</dbReference>
<feature type="domain" description="DUF11" evidence="6">
    <location>
        <begin position="921"/>
        <end position="1032"/>
    </location>
</feature>
<dbReference type="InterPro" id="IPR033764">
    <property type="entry name" value="Sdr_B"/>
</dbReference>
<feature type="chain" id="PRO_5002337215" description="DUF11 domain-containing protein" evidence="5">
    <location>
        <begin position="24"/>
        <end position="1380"/>
    </location>
</feature>
<keyword evidence="3 5" id="KW-0732">Signal</keyword>
<dbReference type="Gene3D" id="2.60.40.10">
    <property type="entry name" value="Immunoglobulins"/>
    <property type="match status" value="3"/>
</dbReference>
<evidence type="ECO:0000256" key="4">
    <source>
        <dbReference type="SAM" id="MobiDB-lite"/>
    </source>
</evidence>
<dbReference type="EMBL" id="JYON01000021">
    <property type="protein sequence ID" value="KJH70557.1"/>
    <property type="molecule type" value="Genomic_DNA"/>
</dbReference>
<dbReference type="InterPro" id="IPR045474">
    <property type="entry name" value="GEVED"/>
</dbReference>
<feature type="domain" description="DUF11" evidence="6">
    <location>
        <begin position="664"/>
        <end position="777"/>
    </location>
</feature>
<feature type="compositionally biased region" description="Polar residues" evidence="4">
    <location>
        <begin position="756"/>
        <end position="793"/>
    </location>
</feature>
<evidence type="ECO:0000313" key="10">
    <source>
        <dbReference type="Proteomes" id="UP000032452"/>
    </source>
</evidence>
<sequence>MKSLYKTWLLALLALTLPQMAVAYQIPTTPSGLWTGTGTTVPATPATKDTPSGLRTTVSLTGAAMTFSARNDVSLMRTNNTTVPLLPTNTNGIQVLATVGGGGCNNTSLTCTGLGTMTIAFSDTAGNPIRVRNPKLHLSRLGGSVTSGTNTTLLTDIFTLTTAGVTLGAPSTGAVNLSVTGGNQVQANLSTLTATGVGACANAGCGTIPVTGTTSQLTFNVSAVRNNTLVNWNNTATAGDAIFITASFDEDYGDAPASYDASSAASHIISDLALGTSVTADNPDTANGGADGSTTVASSPNAVAAGANNNGTNGDGISDDGVSSFPALTTAAGASYTVPVNLSGASSAGQVCGWIDFNKNTTFDSPSERACGSFASGATSANLTWTVPAGVTAGNTYVRLRASYDTAGVQNPTGRLNSGEVEDYQIAIAPAPGNISGSLYQDANNDNTLTAGETKLPANVDVELLNSAGTVIDTVQTNATGDYTFNNVPVATGYQVRVVTSDPQIPTGYAIGTTNPITGINVTAGATIANQNFGFRTPDLTITKTHVGNFSKGGSNTYTLTATNSGTVATTGTVTLSDTLPTGLTPTAATGTGWNCTISGQVVTCTRSDVLAANTSYPPITLAVNVASTAPASITNTATISGGGQTNTANDSVNDPTTINPSADLSLTKVVNNTSANVGENVTFIVTVSNAGPDSATGVSVADLLPAGLTFVSATPSQGTYSNTTGVWSVGSVASATNATLQITVTVATAGAKTNTAQVTASGQQDPDSTPNNSVATEDDQASATVTPSSTDLSIVKTDSPDPAIAGNNLTYAIAVTNTGSPATNVVMSDPLPAGTTFQSITSPAGWTCTTPAVGSGGTVSCTAASLAVGTSNFTVVVRVAPNTANNTTLSNTATVSSATSDTNTSNNSSTQSTTIQQSADLRLTKVSTPASPAVGDTFNYTITVTNDGPSIATNVRVRDALPLGIGYVLNTPSQGTYDPLGTQVWNVGTLNPGASATLTIQAIRNSAATTVNTAEVIGADQNDPDSPHNNQVVGEDDQDSVTVPNQAVDLAVTKTVNNATASVGQNVTFTISVTNPAASTITATNVGITDVLPQGLTYQSHNASTGAYNSSNGVWSIASLTSGTTATLTLVAQVTTSGAKTNTAQVSTLDQSDPNANNDSGSATVTAAAVPPNLLLVKRITEVSGTPTSGFDDLTTGSKAADDNNANWPTPLATYLRGLLNGGSINPGNEVEYTIYFLNNQNPATNVTICDPIPANMTFVSNGYNSASPRPTEPGALATDTGIALASNAATLPTNPTFYLTNANDSDRGRYYPPNDPSTPAACKRVNAAGSVTATGAAANTDGAIVVNIVSGTTQLPSATTAGNPTNSYGFVRFKARVK</sequence>
<evidence type="ECO:0008006" key="11">
    <source>
        <dbReference type="Google" id="ProtNLM"/>
    </source>
</evidence>
<feature type="compositionally biased region" description="Low complexity" evidence="4">
    <location>
        <begin position="895"/>
        <end position="915"/>
    </location>
</feature>
<proteinExistence type="predicted"/>
<feature type="region of interest" description="Disordered" evidence="4">
    <location>
        <begin position="756"/>
        <end position="795"/>
    </location>
</feature>
<reference evidence="9 10" key="1">
    <citation type="submission" date="2015-02" db="EMBL/GenBank/DDBJ databases">
        <title>Draft genome of a novel marine cyanobacterium (Chroococcales) isolated from South Atlantic Ocean.</title>
        <authorList>
            <person name="Rigonato J."/>
            <person name="Alvarenga D.O."/>
            <person name="Branco L.H."/>
            <person name="Varani A.M."/>
            <person name="Brandini F.P."/>
            <person name="Fiore M.F."/>
        </authorList>
    </citation>
    <scope>NUCLEOTIDE SEQUENCE [LARGE SCALE GENOMIC DNA]</scope>
    <source>
        <strain evidence="9 10">CENA595</strain>
    </source>
</reference>
<evidence type="ECO:0000256" key="3">
    <source>
        <dbReference type="ARBA" id="ARBA00022729"/>
    </source>
</evidence>
<dbReference type="InterPro" id="IPR013783">
    <property type="entry name" value="Ig-like_fold"/>
</dbReference>
<dbReference type="InterPro" id="IPR001434">
    <property type="entry name" value="OmcB-like_DUF11"/>
</dbReference>
<feature type="region of interest" description="Disordered" evidence="4">
    <location>
        <begin position="895"/>
        <end position="917"/>
    </location>
</feature>
<gene>
    <name evidence="9" type="ORF">UH38_17465</name>
</gene>
<feature type="domain" description="DUF11" evidence="6">
    <location>
        <begin position="792"/>
        <end position="913"/>
    </location>
</feature>
<dbReference type="Pfam" id="PF17210">
    <property type="entry name" value="SdrD_B"/>
    <property type="match status" value="1"/>
</dbReference>
<dbReference type="PANTHER" id="PTHR34819">
    <property type="entry name" value="LARGE CYSTEINE-RICH PERIPLASMIC PROTEIN OMCB"/>
    <property type="match status" value="1"/>
</dbReference>
<accession>A0A0D8ZQD0</accession>
<dbReference type="PATRIC" id="fig|1618023.3.peg.563"/>
<evidence type="ECO:0000256" key="5">
    <source>
        <dbReference type="SAM" id="SignalP"/>
    </source>
</evidence>
<dbReference type="InterPro" id="IPR026466">
    <property type="entry name" value="Fim_isopep_form_D2_dom"/>
</dbReference>
<dbReference type="SUPFAM" id="SSF117074">
    <property type="entry name" value="Hypothetical protein PA1324"/>
    <property type="match status" value="1"/>
</dbReference>
<keyword evidence="2" id="KW-0964">Secreted</keyword>
<protein>
    <recommendedName>
        <fullName evidence="11">DUF11 domain-containing protein</fullName>
    </recommendedName>
</protein>
<dbReference type="Pfam" id="PF01345">
    <property type="entry name" value="DUF11"/>
    <property type="match status" value="5"/>
</dbReference>
<evidence type="ECO:0000259" key="6">
    <source>
        <dbReference type="Pfam" id="PF01345"/>
    </source>
</evidence>
<evidence type="ECO:0000259" key="8">
    <source>
        <dbReference type="Pfam" id="PF20009"/>
    </source>
</evidence>